<dbReference type="GO" id="GO:0004519">
    <property type="term" value="F:endonuclease activity"/>
    <property type="evidence" value="ECO:0007669"/>
    <property type="project" value="UniProtKB-KW"/>
</dbReference>
<comment type="similarity">
    <text evidence="10">Belongs to the CRISPR-associated endonuclease Cas1 family.</text>
</comment>
<comment type="caution">
    <text evidence="11">The sequence shown here is derived from an EMBL/GenBank/DDBJ whole genome shotgun (WGS) entry which is preliminary data.</text>
</comment>
<protein>
    <recommendedName>
        <fullName evidence="10">CRISPR-associated endonuclease Cas1</fullName>
        <ecNumber evidence="10">3.1.-.-</ecNumber>
    </recommendedName>
</protein>
<dbReference type="InterPro" id="IPR019855">
    <property type="entry name" value="CRISPR-assoc_Cas1_NMENI"/>
</dbReference>
<evidence type="ECO:0000256" key="9">
    <source>
        <dbReference type="ARBA" id="ARBA00038592"/>
    </source>
</evidence>
<dbReference type="Pfam" id="PF01867">
    <property type="entry name" value="Cas_Cas1"/>
    <property type="match status" value="1"/>
</dbReference>
<evidence type="ECO:0000256" key="4">
    <source>
        <dbReference type="ARBA" id="ARBA00022801"/>
    </source>
</evidence>
<evidence type="ECO:0000256" key="7">
    <source>
        <dbReference type="ARBA" id="ARBA00023125"/>
    </source>
</evidence>
<dbReference type="Gene3D" id="1.20.120.920">
    <property type="entry name" value="CRISPR-associated endonuclease Cas1, C-terminal domain"/>
    <property type="match status" value="1"/>
</dbReference>
<dbReference type="Proteomes" id="UP000765338">
    <property type="component" value="Unassembled WGS sequence"/>
</dbReference>
<evidence type="ECO:0000256" key="6">
    <source>
        <dbReference type="ARBA" id="ARBA00023118"/>
    </source>
</evidence>
<keyword evidence="3 10" id="KW-0255">Endonuclease</keyword>
<reference evidence="11 12" key="1">
    <citation type="submission" date="2017-10" db="EMBL/GenBank/DDBJ databases">
        <authorList>
            <person name="Jakob F."/>
        </authorList>
    </citation>
    <scope>NUCLEOTIDE SEQUENCE [LARGE SCALE GENOMIC DNA]</scope>
    <source>
        <strain evidence="11 12">TMW 2.1889</strain>
    </source>
</reference>
<evidence type="ECO:0000256" key="2">
    <source>
        <dbReference type="ARBA" id="ARBA00022723"/>
    </source>
</evidence>
<dbReference type="PANTHER" id="PTHR34353">
    <property type="entry name" value="CRISPR-ASSOCIATED ENDONUCLEASE CAS1 1"/>
    <property type="match status" value="1"/>
</dbReference>
<keyword evidence="4 10" id="KW-0378">Hydrolase</keyword>
<dbReference type="HAMAP" id="MF_01470">
    <property type="entry name" value="Cas1"/>
    <property type="match status" value="1"/>
</dbReference>
<feature type="binding site" evidence="10">
    <location>
        <position position="147"/>
    </location>
    <ligand>
        <name>Mn(2+)</name>
        <dbReference type="ChEBI" id="CHEBI:29035"/>
    </ligand>
</feature>
<feature type="binding site" evidence="10">
    <location>
        <position position="218"/>
    </location>
    <ligand>
        <name>Mn(2+)</name>
        <dbReference type="ChEBI" id="CHEBI:29035"/>
    </ligand>
</feature>
<accession>A0ABR5ZSU5</accession>
<dbReference type="PANTHER" id="PTHR34353:SF2">
    <property type="entry name" value="CRISPR-ASSOCIATED ENDONUCLEASE CAS1 1"/>
    <property type="match status" value="1"/>
</dbReference>
<evidence type="ECO:0000256" key="3">
    <source>
        <dbReference type="ARBA" id="ARBA00022759"/>
    </source>
</evidence>
<name>A0ABR5ZSU5_9PROT</name>
<keyword evidence="12" id="KW-1185">Reference proteome</keyword>
<dbReference type="EC" id="3.1.-.-" evidence="10"/>
<keyword evidence="6 10" id="KW-0051">Antiviral defense</keyword>
<evidence type="ECO:0000313" key="11">
    <source>
        <dbReference type="EMBL" id="MBA5727317.1"/>
    </source>
</evidence>
<gene>
    <name evidence="10" type="primary">cas1</name>
    <name evidence="11" type="ORF">CPA56_04885</name>
</gene>
<evidence type="ECO:0000256" key="5">
    <source>
        <dbReference type="ARBA" id="ARBA00022842"/>
    </source>
</evidence>
<evidence type="ECO:0000313" key="12">
    <source>
        <dbReference type="Proteomes" id="UP000765338"/>
    </source>
</evidence>
<dbReference type="InterPro" id="IPR042206">
    <property type="entry name" value="CRISPR-assoc_Cas1_C"/>
</dbReference>
<comment type="subunit">
    <text evidence="9 10">Homodimer, forms a heterotetramer with a Cas2 homodimer.</text>
</comment>
<organism evidence="11 12">
    <name type="scientific">Bombella mellum</name>
    <dbReference type="NCBI Taxonomy" id="2039288"/>
    <lineage>
        <taxon>Bacteria</taxon>
        <taxon>Pseudomonadati</taxon>
        <taxon>Pseudomonadota</taxon>
        <taxon>Alphaproteobacteria</taxon>
        <taxon>Acetobacterales</taxon>
        <taxon>Acetobacteraceae</taxon>
        <taxon>Bombella</taxon>
    </lineage>
</organism>
<dbReference type="InterPro" id="IPR050646">
    <property type="entry name" value="Cas1"/>
</dbReference>
<sequence length="300" mass="32907">MAWRCVHISRPARLSLKDRQIVITQGDDTIALPLEDVACCILDTPQATFSGALLSAFATNGLILTVPDDKHHPAGLLLPFHQHYAQADIIQSQISASQPLQKRLWQQIVISKINNQAAVLAARECPKARQLQNMTGRVTSGDRDNIEAQAARFYWSHLFPDFTRADRADRRNGLLNYGYAVLRAAIARACVAVGLIPSLGLHHASRMNAFNLADDLIEPFRPYVDQMVARHQLEPDEGDITLEDRHFMTGVLSQSALIGQETVSILTATEKIATSLVQALEHSSAALLQLPVLPTGGTTP</sequence>
<dbReference type="NCBIfam" id="TIGR00287">
    <property type="entry name" value="cas1"/>
    <property type="match status" value="1"/>
</dbReference>
<proteinExistence type="inferred from homology"/>
<comment type="function">
    <text evidence="10">CRISPR (clustered regularly interspaced short palindromic repeat), is an adaptive immune system that provides protection against mobile genetic elements (viruses, transposable elements and conjugative plasmids). CRISPR clusters contain spacers, sequences complementary to antecedent mobile elements, and target invading nucleic acids. CRISPR clusters are transcribed and processed into CRISPR RNA (crRNA). Acts as a dsDNA endonuclease. Involved in the integration of spacer DNA into the CRISPR cassette.</text>
</comment>
<evidence type="ECO:0000256" key="8">
    <source>
        <dbReference type="ARBA" id="ARBA00023211"/>
    </source>
</evidence>
<keyword evidence="1 10" id="KW-0540">Nuclease</keyword>
<dbReference type="RefSeq" id="WP_182040932.1">
    <property type="nucleotide sequence ID" value="NZ_PDLY01000003.1"/>
</dbReference>
<dbReference type="InterPro" id="IPR002729">
    <property type="entry name" value="CRISPR-assoc_Cas1"/>
</dbReference>
<keyword evidence="7 10" id="KW-0238">DNA-binding</keyword>
<keyword evidence="2 10" id="KW-0479">Metal-binding</keyword>
<comment type="cofactor">
    <cofactor evidence="10">
        <name>Mg(2+)</name>
        <dbReference type="ChEBI" id="CHEBI:18420"/>
    </cofactor>
    <cofactor evidence="10">
        <name>Mn(2+)</name>
        <dbReference type="ChEBI" id="CHEBI:29035"/>
    </cofactor>
</comment>
<feature type="binding site" evidence="10">
    <location>
        <position position="203"/>
    </location>
    <ligand>
        <name>Mn(2+)</name>
        <dbReference type="ChEBI" id="CHEBI:29035"/>
    </ligand>
</feature>
<dbReference type="EMBL" id="PDLY01000003">
    <property type="protein sequence ID" value="MBA5727317.1"/>
    <property type="molecule type" value="Genomic_DNA"/>
</dbReference>
<dbReference type="NCBIfam" id="TIGR03639">
    <property type="entry name" value="cas1_NMENI"/>
    <property type="match status" value="1"/>
</dbReference>
<evidence type="ECO:0000256" key="10">
    <source>
        <dbReference type="HAMAP-Rule" id="MF_01470"/>
    </source>
</evidence>
<keyword evidence="5 10" id="KW-0460">Magnesium</keyword>
<keyword evidence="8 10" id="KW-0464">Manganese</keyword>
<evidence type="ECO:0000256" key="1">
    <source>
        <dbReference type="ARBA" id="ARBA00022722"/>
    </source>
</evidence>